<organism evidence="7 8">
    <name type="scientific">Cyanobium gracile UHCC 0139</name>
    <dbReference type="NCBI Taxonomy" id="3110308"/>
    <lineage>
        <taxon>Bacteria</taxon>
        <taxon>Bacillati</taxon>
        <taxon>Cyanobacteriota</taxon>
        <taxon>Cyanophyceae</taxon>
        <taxon>Synechococcales</taxon>
        <taxon>Prochlorococcaceae</taxon>
        <taxon>Cyanobium</taxon>
    </lineage>
</organism>
<dbReference type="SUPFAM" id="SSF52540">
    <property type="entry name" value="P-loop containing nucleoside triphosphate hydrolases"/>
    <property type="match status" value="1"/>
</dbReference>
<feature type="domain" description="ABC transporter" evidence="6">
    <location>
        <begin position="3"/>
        <end position="236"/>
    </location>
</feature>
<reference evidence="7 8" key="1">
    <citation type="submission" date="2023-12" db="EMBL/GenBank/DDBJ databases">
        <title>Baltic Sea Cyanobacteria.</title>
        <authorList>
            <person name="Delbaje E."/>
            <person name="Fewer D.P."/>
            <person name="Shishido T.K."/>
        </authorList>
    </citation>
    <scope>NUCLEOTIDE SEQUENCE [LARGE SCALE GENOMIC DNA]</scope>
    <source>
        <strain evidence="7 8">UHCC 0139</strain>
    </source>
</reference>
<evidence type="ECO:0000256" key="2">
    <source>
        <dbReference type="ARBA" id="ARBA00009440"/>
    </source>
</evidence>
<keyword evidence="4" id="KW-0547">Nucleotide-binding</keyword>
<dbReference type="Proteomes" id="UP001304461">
    <property type="component" value="Unassembled WGS sequence"/>
</dbReference>
<dbReference type="EMBL" id="JAYGHX010000012">
    <property type="protein sequence ID" value="MEA5392522.1"/>
    <property type="molecule type" value="Genomic_DNA"/>
</dbReference>
<dbReference type="PROSITE" id="PS50893">
    <property type="entry name" value="ABC_TRANSPORTER_2"/>
    <property type="match status" value="1"/>
</dbReference>
<evidence type="ECO:0000313" key="7">
    <source>
        <dbReference type="EMBL" id="MEA5392522.1"/>
    </source>
</evidence>
<evidence type="ECO:0000259" key="6">
    <source>
        <dbReference type="PROSITE" id="PS50893"/>
    </source>
</evidence>
<comment type="subcellular location">
    <subcellularLocation>
        <location evidence="1">Cell inner membrane</location>
        <topology evidence="1">Peripheral membrane protein</topology>
    </subcellularLocation>
</comment>
<sequence>MHLQVSQVSKSFGEGRDRKLVLENISFELVSGQFMALVGSSGSGKSTVMRLIAGLERPSEGTIQLDGVPVRRPGSDRGMVFQKYSLYPWLTAAQNVAFGLSLQGRDRAEIRERTAYFLDVVGLADAARLLPRELSGGMQQRVAIARALATEPKVLLLDEPFGALDLQIRESMQEFLHDLWKRTGLTALLITHDIEEALLLAGTVHIMAPRPGRIVHSVDVQLDRSDLRHLRVSQPFLELREELASRLRSLDGSLL</sequence>
<dbReference type="InterPro" id="IPR050166">
    <property type="entry name" value="ABC_transporter_ATP-bind"/>
</dbReference>
<dbReference type="PANTHER" id="PTHR42788">
    <property type="entry name" value="TAURINE IMPORT ATP-BINDING PROTEIN-RELATED"/>
    <property type="match status" value="1"/>
</dbReference>
<keyword evidence="8" id="KW-1185">Reference proteome</keyword>
<dbReference type="InterPro" id="IPR027417">
    <property type="entry name" value="P-loop_NTPase"/>
</dbReference>
<comment type="similarity">
    <text evidence="2">Belongs to the ABC transporter superfamily. Nitrate/nitrite/cyanate uptake transporter (NitT) (TC 3.A.1.16) family.</text>
</comment>
<dbReference type="CDD" id="cd03293">
    <property type="entry name" value="ABC_NrtD_SsuB_transporters"/>
    <property type="match status" value="1"/>
</dbReference>
<evidence type="ECO:0000256" key="1">
    <source>
        <dbReference type="ARBA" id="ARBA00004417"/>
    </source>
</evidence>
<name>A0ABU5RXN6_9CYAN</name>
<evidence type="ECO:0000256" key="3">
    <source>
        <dbReference type="ARBA" id="ARBA00022448"/>
    </source>
</evidence>
<dbReference type="InterPro" id="IPR003439">
    <property type="entry name" value="ABC_transporter-like_ATP-bd"/>
</dbReference>
<evidence type="ECO:0000256" key="5">
    <source>
        <dbReference type="ARBA" id="ARBA00022840"/>
    </source>
</evidence>
<dbReference type="InterPro" id="IPR017871">
    <property type="entry name" value="ABC_transporter-like_CS"/>
</dbReference>
<evidence type="ECO:0000256" key="4">
    <source>
        <dbReference type="ARBA" id="ARBA00022741"/>
    </source>
</evidence>
<accession>A0ABU5RXN6</accession>
<comment type="caution">
    <text evidence="7">The sequence shown here is derived from an EMBL/GenBank/DDBJ whole genome shotgun (WGS) entry which is preliminary data.</text>
</comment>
<dbReference type="Pfam" id="PF00005">
    <property type="entry name" value="ABC_tran"/>
    <property type="match status" value="1"/>
</dbReference>
<dbReference type="Gene3D" id="3.40.50.300">
    <property type="entry name" value="P-loop containing nucleotide triphosphate hydrolases"/>
    <property type="match status" value="1"/>
</dbReference>
<keyword evidence="3" id="KW-0813">Transport</keyword>
<dbReference type="SMART" id="SM00382">
    <property type="entry name" value="AAA"/>
    <property type="match status" value="1"/>
</dbReference>
<dbReference type="RefSeq" id="WP_323306467.1">
    <property type="nucleotide sequence ID" value="NZ_JAYGHX010000012.1"/>
</dbReference>
<dbReference type="PANTHER" id="PTHR42788:SF13">
    <property type="entry name" value="ALIPHATIC SULFONATES IMPORT ATP-BINDING PROTEIN SSUB"/>
    <property type="match status" value="1"/>
</dbReference>
<dbReference type="InterPro" id="IPR003593">
    <property type="entry name" value="AAA+_ATPase"/>
</dbReference>
<gene>
    <name evidence="7" type="ORF">VB738_14760</name>
</gene>
<keyword evidence="5 7" id="KW-0067">ATP-binding</keyword>
<dbReference type="GO" id="GO:0005524">
    <property type="term" value="F:ATP binding"/>
    <property type="evidence" value="ECO:0007669"/>
    <property type="project" value="UniProtKB-KW"/>
</dbReference>
<proteinExistence type="inferred from homology"/>
<dbReference type="PROSITE" id="PS00211">
    <property type="entry name" value="ABC_TRANSPORTER_1"/>
    <property type="match status" value="1"/>
</dbReference>
<evidence type="ECO:0000313" key="8">
    <source>
        <dbReference type="Proteomes" id="UP001304461"/>
    </source>
</evidence>
<protein>
    <submittedName>
        <fullName evidence="7">ABC transporter ATP-binding protein</fullName>
    </submittedName>
</protein>